<feature type="non-terminal residue" evidence="1">
    <location>
        <position position="1"/>
    </location>
</feature>
<name>A0A0F9NYI2_9ZZZZ</name>
<evidence type="ECO:0000313" key="1">
    <source>
        <dbReference type="EMBL" id="KKM93890.1"/>
    </source>
</evidence>
<dbReference type="EMBL" id="LAZR01006211">
    <property type="protein sequence ID" value="KKM93890.1"/>
    <property type="molecule type" value="Genomic_DNA"/>
</dbReference>
<proteinExistence type="predicted"/>
<organism evidence="1">
    <name type="scientific">marine sediment metagenome</name>
    <dbReference type="NCBI Taxonomy" id="412755"/>
    <lineage>
        <taxon>unclassified sequences</taxon>
        <taxon>metagenomes</taxon>
        <taxon>ecological metagenomes</taxon>
    </lineage>
</organism>
<dbReference type="AlphaFoldDB" id="A0A0F9NYI2"/>
<accession>A0A0F9NYI2</accession>
<gene>
    <name evidence="1" type="ORF">LCGC14_1203780</name>
</gene>
<sequence>NQEYLMLTENVFQFLEDNCFDQIPATWGLMEELSNAVTLLVGAELVEVKLEESELAREETTEAKE</sequence>
<comment type="caution">
    <text evidence="1">The sequence shown here is derived from an EMBL/GenBank/DDBJ whole genome shotgun (WGS) entry which is preliminary data.</text>
</comment>
<protein>
    <submittedName>
        <fullName evidence="1">Uncharacterized protein</fullName>
    </submittedName>
</protein>
<reference evidence="1" key="1">
    <citation type="journal article" date="2015" name="Nature">
        <title>Complex archaea that bridge the gap between prokaryotes and eukaryotes.</title>
        <authorList>
            <person name="Spang A."/>
            <person name="Saw J.H."/>
            <person name="Jorgensen S.L."/>
            <person name="Zaremba-Niedzwiedzka K."/>
            <person name="Martijn J."/>
            <person name="Lind A.E."/>
            <person name="van Eijk R."/>
            <person name="Schleper C."/>
            <person name="Guy L."/>
            <person name="Ettema T.J."/>
        </authorList>
    </citation>
    <scope>NUCLEOTIDE SEQUENCE</scope>
</reference>